<comment type="subcellular location">
    <subcellularLocation>
        <location evidence="1">Nucleus</location>
    </subcellularLocation>
</comment>
<proteinExistence type="inferred from homology"/>
<feature type="region of interest" description="Disordered" evidence="13">
    <location>
        <begin position="1001"/>
        <end position="1047"/>
    </location>
</feature>
<dbReference type="Gene3D" id="3.30.160.60">
    <property type="entry name" value="Classic Zinc Finger"/>
    <property type="match status" value="2"/>
</dbReference>
<feature type="domain" description="C2H2-type" evidence="14">
    <location>
        <begin position="479"/>
        <end position="506"/>
    </location>
</feature>
<evidence type="ECO:0000256" key="12">
    <source>
        <dbReference type="SAM" id="Coils"/>
    </source>
</evidence>
<feature type="region of interest" description="Disordered" evidence="13">
    <location>
        <begin position="810"/>
        <end position="832"/>
    </location>
</feature>
<dbReference type="InterPro" id="IPR013087">
    <property type="entry name" value="Znf_C2H2_type"/>
</dbReference>
<keyword evidence="3" id="KW-0479">Metal-binding</keyword>
<evidence type="ECO:0000256" key="13">
    <source>
        <dbReference type="SAM" id="MobiDB-lite"/>
    </source>
</evidence>
<dbReference type="InterPro" id="IPR036236">
    <property type="entry name" value="Znf_C2H2_sf"/>
</dbReference>
<dbReference type="PANTHER" id="PTHR24381">
    <property type="entry name" value="ZINC FINGER PROTEIN"/>
    <property type="match status" value="1"/>
</dbReference>
<reference evidence="15" key="1">
    <citation type="submission" date="2025-08" db="UniProtKB">
        <authorList>
            <consortium name="Ensembl"/>
        </authorList>
    </citation>
    <scope>IDENTIFICATION</scope>
</reference>
<evidence type="ECO:0000313" key="16">
    <source>
        <dbReference type="Proteomes" id="UP000694621"/>
    </source>
</evidence>
<dbReference type="FunFam" id="3.30.160.60:FF:000182">
    <property type="entry name" value="zinc finger protein 366"/>
    <property type="match status" value="1"/>
</dbReference>
<feature type="coiled-coil region" evidence="12">
    <location>
        <begin position="30"/>
        <end position="57"/>
    </location>
</feature>
<evidence type="ECO:0000256" key="7">
    <source>
        <dbReference type="ARBA" id="ARBA00023015"/>
    </source>
</evidence>
<keyword evidence="4" id="KW-0677">Repeat</keyword>
<feature type="compositionally biased region" description="Polar residues" evidence="13">
    <location>
        <begin position="376"/>
        <end position="391"/>
    </location>
</feature>
<dbReference type="Pfam" id="PF00096">
    <property type="entry name" value="zf-C2H2"/>
    <property type="match status" value="2"/>
</dbReference>
<feature type="compositionally biased region" description="Polar residues" evidence="13">
    <location>
        <begin position="1181"/>
        <end position="1202"/>
    </location>
</feature>
<feature type="compositionally biased region" description="Basic and acidic residues" evidence="13">
    <location>
        <begin position="329"/>
        <end position="374"/>
    </location>
</feature>
<keyword evidence="9" id="KW-0804">Transcription</keyword>
<feature type="compositionally biased region" description="Basic and acidic residues" evidence="13">
    <location>
        <begin position="1110"/>
        <end position="1123"/>
    </location>
</feature>
<dbReference type="GO" id="GO:0008270">
    <property type="term" value="F:zinc ion binding"/>
    <property type="evidence" value="ECO:0007669"/>
    <property type="project" value="UniProtKB-KW"/>
</dbReference>
<feature type="domain" description="C2H2-type" evidence="14">
    <location>
        <begin position="411"/>
        <end position="438"/>
    </location>
</feature>
<feature type="region of interest" description="Disordered" evidence="13">
    <location>
        <begin position="443"/>
        <end position="476"/>
    </location>
</feature>
<evidence type="ECO:0000313" key="15">
    <source>
        <dbReference type="Ensembl" id="ENSAMXP00005025223.1"/>
    </source>
</evidence>
<feature type="domain" description="C2H2-type" evidence="14">
    <location>
        <begin position="172"/>
        <end position="199"/>
    </location>
</feature>
<protein>
    <submittedName>
        <fullName evidence="15">Uncharacterized LOC103035269</fullName>
    </submittedName>
</protein>
<dbReference type="Pfam" id="PF16622">
    <property type="entry name" value="zf-C2H2_11"/>
    <property type="match status" value="1"/>
</dbReference>
<dbReference type="SUPFAM" id="SSF57667">
    <property type="entry name" value="beta-beta-alpha zinc fingers"/>
    <property type="match status" value="2"/>
</dbReference>
<feature type="region of interest" description="Disordered" evidence="13">
    <location>
        <begin position="312"/>
        <end position="412"/>
    </location>
</feature>
<dbReference type="GO" id="GO:0005634">
    <property type="term" value="C:nucleus"/>
    <property type="evidence" value="ECO:0007669"/>
    <property type="project" value="UniProtKB-SubCell"/>
</dbReference>
<keyword evidence="5 11" id="KW-0863">Zinc-finger</keyword>
<comment type="similarity">
    <text evidence="2">Belongs to the krueppel C2H2-type zinc-finger protein family.</text>
</comment>
<dbReference type="GeneID" id="103035269"/>
<keyword evidence="10" id="KW-0539">Nucleus</keyword>
<dbReference type="Proteomes" id="UP000694621">
    <property type="component" value="Unplaced"/>
</dbReference>
<feature type="compositionally biased region" description="Basic and acidic residues" evidence="13">
    <location>
        <begin position="1035"/>
        <end position="1047"/>
    </location>
</feature>
<dbReference type="PANTHER" id="PTHR24381:SF393">
    <property type="entry name" value="CHROMATIN-LINKED ADAPTOR FOR MSL PROTEINS, ISOFORM B"/>
    <property type="match status" value="1"/>
</dbReference>
<dbReference type="KEGG" id="amex:103035269"/>
<feature type="region of interest" description="Disordered" evidence="13">
    <location>
        <begin position="519"/>
        <end position="569"/>
    </location>
</feature>
<feature type="compositionally biased region" description="Basic and acidic residues" evidence="13">
    <location>
        <begin position="1006"/>
        <end position="1019"/>
    </location>
</feature>
<evidence type="ECO:0000259" key="14">
    <source>
        <dbReference type="PROSITE" id="PS50157"/>
    </source>
</evidence>
<feature type="compositionally biased region" description="Polar residues" evidence="13">
    <location>
        <begin position="849"/>
        <end position="871"/>
    </location>
</feature>
<dbReference type="AlphaFoldDB" id="A0A8B9JRC0"/>
<evidence type="ECO:0000256" key="3">
    <source>
        <dbReference type="ARBA" id="ARBA00022723"/>
    </source>
</evidence>
<evidence type="ECO:0000256" key="4">
    <source>
        <dbReference type="ARBA" id="ARBA00022737"/>
    </source>
</evidence>
<evidence type="ECO:0000256" key="9">
    <source>
        <dbReference type="ARBA" id="ARBA00023163"/>
    </source>
</evidence>
<keyword evidence="6" id="KW-0862">Zinc</keyword>
<feature type="domain" description="C2H2-type" evidence="14">
    <location>
        <begin position="291"/>
        <end position="314"/>
    </location>
</feature>
<dbReference type="PROSITE" id="PS00028">
    <property type="entry name" value="ZINC_FINGER_C2H2_1"/>
    <property type="match status" value="4"/>
</dbReference>
<dbReference type="InterPro" id="IPR041697">
    <property type="entry name" value="Znf-C2H2_11"/>
</dbReference>
<dbReference type="SMART" id="SM00355">
    <property type="entry name" value="ZnF_C2H2"/>
    <property type="match status" value="5"/>
</dbReference>
<dbReference type="GO" id="GO:0000981">
    <property type="term" value="F:DNA-binding transcription factor activity, RNA polymerase II-specific"/>
    <property type="evidence" value="ECO:0007669"/>
    <property type="project" value="TreeGrafter"/>
</dbReference>
<evidence type="ECO:0000256" key="11">
    <source>
        <dbReference type="PROSITE-ProRule" id="PRU00042"/>
    </source>
</evidence>
<dbReference type="PROSITE" id="PS50157">
    <property type="entry name" value="ZINC_FINGER_C2H2_2"/>
    <property type="match status" value="4"/>
</dbReference>
<dbReference type="Ensembl" id="ENSAMXT00005027805.1">
    <property type="protein sequence ID" value="ENSAMXP00005025223.1"/>
    <property type="gene ID" value="ENSAMXG00005012784.1"/>
</dbReference>
<organism evidence="15 16">
    <name type="scientific">Astyanax mexicanus</name>
    <name type="common">Blind cave fish</name>
    <name type="synonym">Astyanax fasciatus mexicanus</name>
    <dbReference type="NCBI Taxonomy" id="7994"/>
    <lineage>
        <taxon>Eukaryota</taxon>
        <taxon>Metazoa</taxon>
        <taxon>Chordata</taxon>
        <taxon>Craniata</taxon>
        <taxon>Vertebrata</taxon>
        <taxon>Euteleostomi</taxon>
        <taxon>Actinopterygii</taxon>
        <taxon>Neopterygii</taxon>
        <taxon>Teleostei</taxon>
        <taxon>Ostariophysi</taxon>
        <taxon>Characiformes</taxon>
        <taxon>Characoidei</taxon>
        <taxon>Acestrorhamphidae</taxon>
        <taxon>Acestrorhamphinae</taxon>
        <taxon>Astyanax</taxon>
    </lineage>
</organism>
<sequence>MTKLQLLHRALNERLMAAVEQVMEMVGGTVLEYEVEMVRARKENEELRRRLRWMEGENPTDWPDIEIDTSGSDQPVLVIDEPVQNCPSITIEPINVSDLQSLIPDAKLAAAVSIRSADLEIIRPKSTEATISGISNNMGWVSSLSYMEPLDCDPTTKSGKGRSRSRRNMMSYACPDCGKVFGRKQNLNVHMRIHSADKPYAYRSRKACFYGDKKRKRKPHGLFKECPSREIVENKSDTAKSTGSATVCKPVATACSSLKAEPKKASKRSEIRAIEHVGRRRTRAFTRENMHQCLECKKLFKKASKLAVHIKKKHRRVLASQKEQDDDVEINKMNEKSPEHSKLPQEEEKKSQDSNVRSDDSKTASELPEAKIAEANENNLESKPISRGNNKSRGRIPVESTEDTGPLERPLSCRECGKTYVNAGSLITHERSHIAKRLQKEMEKQPPIVLSRLREKKPKPQEQVAKKSRKNSTNDKPSYTCPFCETVYGHRTRLMVHIQSHNCEKTYSYQEIKELFHGDRTKSGVPDSSSQEPAKENNDGNGGLAETESHATVSQDHSSPSEPVESVELSSAGSEVKFSLLPQQSSSASSNCVTTQAGTGLKLNSTLTRYFQLQPRIVLQPVNVKSKVCTLPEERDPGLVKTDPSAHVPMRSSHTESLPKQRISDFEPVCVDFSDADGSDDNDWSDVLHHLDEDLAQQQTAPEKLADVETVDISHLESPQKDIDASSDVEFIPERTEKHSARGDLSNSDDVVATSVQVTGKHGGSTGTICGLKFASKPSLSRHMRIHNSPGHTRRSVNFEATCNIVDNSETKVEEQVGGEQTPEAQKEDSTSNLSEIIEEMDSEMCSFPSLSQSPTHDPDIDTSTISTGGSETKAKSRKPKKKSMEKKVLYCRFCDKACRKIDLHLKFDHPREPEVMNALRRGKNAEERKRLLSGLCSLKSSKSSGSPDAALNDDLVHCLFCQGSYRRNQFWKHALVCKPKKAEEESTVSEAADSVCIIKPSPENKSSKAEKSPEKVMKDTTSSTASEELANAPVHEDHPSTVRTTADRHTGNLSLDASSADVQRTVPTTANPCISVSGGSDNLVPNLKSGCSPVQDGVSSETGQPSDPEAGHVKEEMDKNGEDTGNTCSDLGLPLDFRLHHSIKRKLDSQDSEITEAKTKKKMQSDSLQPADEEAEAAAQSKNCPHCSATSCSPHQCTSSD</sequence>
<keyword evidence="12" id="KW-0175">Coiled coil</keyword>
<evidence type="ECO:0000256" key="6">
    <source>
        <dbReference type="ARBA" id="ARBA00022833"/>
    </source>
</evidence>
<feature type="region of interest" description="Disordered" evidence="13">
    <location>
        <begin position="847"/>
        <end position="882"/>
    </location>
</feature>
<evidence type="ECO:0000256" key="8">
    <source>
        <dbReference type="ARBA" id="ARBA00023125"/>
    </source>
</evidence>
<evidence type="ECO:0000256" key="2">
    <source>
        <dbReference type="ARBA" id="ARBA00006991"/>
    </source>
</evidence>
<feature type="region of interest" description="Disordered" evidence="13">
    <location>
        <begin position="1088"/>
        <end position="1129"/>
    </location>
</feature>
<evidence type="ECO:0000256" key="1">
    <source>
        <dbReference type="ARBA" id="ARBA00004123"/>
    </source>
</evidence>
<evidence type="ECO:0000256" key="5">
    <source>
        <dbReference type="ARBA" id="ARBA00022771"/>
    </source>
</evidence>
<name>A0A8B9JRC0_ASTMX</name>
<feature type="region of interest" description="Disordered" evidence="13">
    <location>
        <begin position="635"/>
        <end position="659"/>
    </location>
</feature>
<keyword evidence="7" id="KW-0805">Transcription regulation</keyword>
<accession>A0A8B9JRC0</accession>
<feature type="compositionally biased region" description="Low complexity" evidence="13">
    <location>
        <begin position="558"/>
        <end position="569"/>
    </location>
</feature>
<feature type="region of interest" description="Disordered" evidence="13">
    <location>
        <begin position="1148"/>
        <end position="1202"/>
    </location>
</feature>
<evidence type="ECO:0000256" key="10">
    <source>
        <dbReference type="ARBA" id="ARBA00023242"/>
    </source>
</evidence>
<keyword evidence="8" id="KW-0238">DNA-binding</keyword>
<dbReference type="GO" id="GO:0000977">
    <property type="term" value="F:RNA polymerase II transcription regulatory region sequence-specific DNA binding"/>
    <property type="evidence" value="ECO:0007669"/>
    <property type="project" value="TreeGrafter"/>
</dbReference>